<dbReference type="Pfam" id="PF11563">
    <property type="entry name" value="Protoglobin"/>
    <property type="match status" value="1"/>
</dbReference>
<dbReference type="OrthoDB" id="266313at2"/>
<dbReference type="InterPro" id="IPR004090">
    <property type="entry name" value="Chemotax_Me-accpt_rcpt"/>
</dbReference>
<dbReference type="InterPro" id="IPR009050">
    <property type="entry name" value="Globin-like_sf"/>
</dbReference>
<dbReference type="AlphaFoldDB" id="A0A845QGF3"/>
<evidence type="ECO:0000259" key="6">
    <source>
        <dbReference type="PROSITE" id="PS50111"/>
    </source>
</evidence>
<proteinExistence type="inferred from homology"/>
<comment type="caution">
    <text evidence="8">The sequence shown here is derived from an EMBL/GenBank/DDBJ whole genome shotgun (WGS) entry which is preliminary data.</text>
</comment>
<dbReference type="SUPFAM" id="SSF58104">
    <property type="entry name" value="Methyl-accepting chemotaxis protein (MCP) signaling domain"/>
    <property type="match status" value="1"/>
</dbReference>
<keyword evidence="3 5" id="KW-0807">Transducer</keyword>
<dbReference type="RefSeq" id="WP_160588991.1">
    <property type="nucleotide sequence ID" value="NZ_BMHN01000001.1"/>
</dbReference>
<protein>
    <submittedName>
        <fullName evidence="8">Chemotaxis protein</fullName>
    </submittedName>
</protein>
<dbReference type="SMART" id="SM00283">
    <property type="entry name" value="MA"/>
    <property type="match status" value="1"/>
</dbReference>
<dbReference type="Proteomes" id="UP000470384">
    <property type="component" value="Unassembled WGS sequence"/>
</dbReference>
<dbReference type="InterPro" id="IPR004089">
    <property type="entry name" value="MCPsignal_dom"/>
</dbReference>
<dbReference type="CDD" id="cd01068">
    <property type="entry name" value="globin_sensor"/>
    <property type="match status" value="1"/>
</dbReference>
<dbReference type="GO" id="GO:0019825">
    <property type="term" value="F:oxygen binding"/>
    <property type="evidence" value="ECO:0007669"/>
    <property type="project" value="InterPro"/>
</dbReference>
<dbReference type="PANTHER" id="PTHR32089:SF112">
    <property type="entry name" value="LYSOZYME-LIKE PROTEIN-RELATED"/>
    <property type="match status" value="1"/>
</dbReference>
<keyword evidence="2" id="KW-1003">Cell membrane</keyword>
<dbReference type="GO" id="GO:0004888">
    <property type="term" value="F:transmembrane signaling receptor activity"/>
    <property type="evidence" value="ECO:0007669"/>
    <property type="project" value="InterPro"/>
</dbReference>
<keyword evidence="2" id="KW-0472">Membrane</keyword>
<keyword evidence="9" id="KW-1185">Reference proteome</keyword>
<dbReference type="EMBL" id="WXYQ01000013">
    <property type="protein sequence ID" value="NBG97010.1"/>
    <property type="molecule type" value="Genomic_DNA"/>
</dbReference>
<evidence type="ECO:0000256" key="1">
    <source>
        <dbReference type="ARBA" id="ARBA00004429"/>
    </source>
</evidence>
<dbReference type="InterPro" id="IPR000727">
    <property type="entry name" value="T_SNARE_dom"/>
</dbReference>
<dbReference type="PROSITE" id="PS50192">
    <property type="entry name" value="T_SNARE"/>
    <property type="match status" value="1"/>
</dbReference>
<dbReference type="SUPFAM" id="SSF46458">
    <property type="entry name" value="Globin-like"/>
    <property type="match status" value="1"/>
</dbReference>
<evidence type="ECO:0000256" key="3">
    <source>
        <dbReference type="ARBA" id="ARBA00023224"/>
    </source>
</evidence>
<dbReference type="GO" id="GO:0005886">
    <property type="term" value="C:plasma membrane"/>
    <property type="evidence" value="ECO:0007669"/>
    <property type="project" value="UniProtKB-SubCell"/>
</dbReference>
<evidence type="ECO:0000256" key="5">
    <source>
        <dbReference type="PROSITE-ProRule" id="PRU00284"/>
    </source>
</evidence>
<evidence type="ECO:0000313" key="9">
    <source>
        <dbReference type="Proteomes" id="UP000470384"/>
    </source>
</evidence>
<dbReference type="InterPro" id="IPR039379">
    <property type="entry name" value="Protoglobin_sensor_dom"/>
</dbReference>
<comment type="subcellular location">
    <subcellularLocation>
        <location evidence="1">Cell inner membrane</location>
        <topology evidence="1">Multi-pass membrane protein</topology>
    </subcellularLocation>
</comment>
<evidence type="ECO:0000259" key="7">
    <source>
        <dbReference type="PROSITE" id="PS50192"/>
    </source>
</evidence>
<dbReference type="Pfam" id="PF00015">
    <property type="entry name" value="MCPsignal"/>
    <property type="match status" value="1"/>
</dbReference>
<dbReference type="Gene3D" id="1.10.490.10">
    <property type="entry name" value="Globins"/>
    <property type="match status" value="1"/>
</dbReference>
<gene>
    <name evidence="8" type="ORF">GTQ45_14830</name>
</gene>
<evidence type="ECO:0000313" key="8">
    <source>
        <dbReference type="EMBL" id="NBG97010.1"/>
    </source>
</evidence>
<keyword evidence="2" id="KW-0997">Cell inner membrane</keyword>
<dbReference type="GeneID" id="300653943"/>
<dbReference type="InterPro" id="IPR044398">
    <property type="entry name" value="Globin-sensor_dom"/>
</dbReference>
<feature type="domain" description="T-SNARE coiled-coil homology" evidence="7">
    <location>
        <begin position="341"/>
        <end position="403"/>
    </location>
</feature>
<comment type="similarity">
    <text evidence="4">Belongs to the methyl-accepting chemotaxis (MCP) protein family.</text>
</comment>
<dbReference type="GO" id="GO:0006935">
    <property type="term" value="P:chemotaxis"/>
    <property type="evidence" value="ECO:0007669"/>
    <property type="project" value="InterPro"/>
</dbReference>
<evidence type="ECO:0000256" key="2">
    <source>
        <dbReference type="ARBA" id="ARBA00022519"/>
    </source>
</evidence>
<reference evidence="8 9" key="1">
    <citation type="journal article" date="2016" name="Int. J. Syst. Evol. Microbiol.">
        <title>Pyruvatibacter mobilis gen. nov., sp. nov., a marine bacterium from the culture broth of Picochlorum sp. 122.</title>
        <authorList>
            <person name="Wang G."/>
            <person name="Tang M."/>
            <person name="Wu H."/>
            <person name="Dai S."/>
            <person name="Li T."/>
            <person name="Chen C."/>
            <person name="He H."/>
            <person name="Fan J."/>
            <person name="Xiang W."/>
            <person name="Li X."/>
        </authorList>
    </citation>
    <scope>NUCLEOTIDE SEQUENCE [LARGE SCALE GENOMIC DNA]</scope>
    <source>
        <strain evidence="8 9">GYP-11</strain>
    </source>
</reference>
<accession>A0A845QGF3</accession>
<dbReference type="InterPro" id="IPR012292">
    <property type="entry name" value="Globin/Proto"/>
</dbReference>
<organism evidence="8 9">
    <name type="scientific">Pyruvatibacter mobilis</name>
    <dbReference type="NCBI Taxonomy" id="1712261"/>
    <lineage>
        <taxon>Bacteria</taxon>
        <taxon>Pseudomonadati</taxon>
        <taxon>Pseudomonadota</taxon>
        <taxon>Alphaproteobacteria</taxon>
        <taxon>Hyphomicrobiales</taxon>
        <taxon>Parvibaculaceae</taxon>
        <taxon>Pyruvatibacter</taxon>
    </lineage>
</organism>
<dbReference type="PANTHER" id="PTHR32089">
    <property type="entry name" value="METHYL-ACCEPTING CHEMOTAXIS PROTEIN MCPB"/>
    <property type="match status" value="1"/>
</dbReference>
<dbReference type="Gene3D" id="1.10.287.950">
    <property type="entry name" value="Methyl-accepting chemotaxis protein"/>
    <property type="match status" value="1"/>
</dbReference>
<dbReference type="GO" id="GO:0007165">
    <property type="term" value="P:signal transduction"/>
    <property type="evidence" value="ECO:0007669"/>
    <property type="project" value="UniProtKB-KW"/>
</dbReference>
<name>A0A845QGF3_9HYPH</name>
<evidence type="ECO:0000256" key="4">
    <source>
        <dbReference type="ARBA" id="ARBA00029447"/>
    </source>
</evidence>
<dbReference type="GO" id="GO:0020037">
    <property type="term" value="F:heme binding"/>
    <property type="evidence" value="ECO:0007669"/>
    <property type="project" value="InterPro"/>
</dbReference>
<dbReference type="PRINTS" id="PR00260">
    <property type="entry name" value="CHEMTRNSDUCR"/>
</dbReference>
<feature type="domain" description="Methyl-accepting transducer" evidence="6">
    <location>
        <begin position="189"/>
        <end position="411"/>
    </location>
</feature>
<dbReference type="PROSITE" id="PS50111">
    <property type="entry name" value="CHEMOTAXIS_TRANSDUC_2"/>
    <property type="match status" value="1"/>
</dbReference>
<sequence length="551" mass="58187">METQVITEKQRLARLDFIGIEDGHKAALTEVWPLLEGKLDGILDKFYAHLSAYPALQGHLGGDGKIDYLKKAQQAHWQLLFGGKFGEDYFGRAVAIGNAHQRIGLEPRWYVAGYAIVLGDLISIVRGAGKRKNIDLMCEAVIRAVMLDMELAISVYIEAGDKLLREELQGLAATLDAEVRGAVDNIVQQTGALDTSSTEMTGATGRVETASASVAGASEEATTSVETIAAATEELSTSVQEVARQMESTNAAITEVTGEAQQIAGVVSGLNEEVQRIGSIVDLIRDVADQTNLLALNATIEAARAGEAGKGFAVVAGEVKALAAQTGKATQDIADQVARVQTQTGNAVSGIERIGDTVNRLQAIAAEVDAVLKDQGKATTEIAENVQQTASGTREVSGRISEVATEMSRLQEMANGLRGVADGLNGATSNLQEKVAQTIHSLRNHEGMSRRDEPRVTPQPPLASRIDCASGAIDTELFDLNETGCRVARGKGLATATDIVVHIPGLPVPQPAIAERVDDDAVFLKFRGDETASTALRGYLGTKLGGQTAAA</sequence>